<dbReference type="PANTHER" id="PTHR42988:SF2">
    <property type="entry name" value="CYCLIC NUCLEOTIDE PHOSPHODIESTERASE CBUA0032-RELATED"/>
    <property type="match status" value="1"/>
</dbReference>
<comment type="caution">
    <text evidence="6">The sequence shown here is derived from an EMBL/GenBank/DDBJ whole genome shotgun (WGS) entry which is preliminary data.</text>
</comment>
<keyword evidence="2" id="KW-0378">Hydrolase</keyword>
<dbReference type="Proteomes" id="UP000601789">
    <property type="component" value="Unassembled WGS sequence"/>
</dbReference>
<evidence type="ECO:0000313" key="7">
    <source>
        <dbReference type="Proteomes" id="UP000601789"/>
    </source>
</evidence>
<evidence type="ECO:0000313" key="6">
    <source>
        <dbReference type="EMBL" id="MBI1621805.1"/>
    </source>
</evidence>
<feature type="domain" description="Calcineurin-like phosphoesterase" evidence="5">
    <location>
        <begin position="1"/>
        <end position="154"/>
    </location>
</feature>
<reference evidence="6 7" key="1">
    <citation type="submission" date="2020-10" db="EMBL/GenBank/DDBJ databases">
        <title>Aquamicrobium zhengzhouensis sp. nov., a exopolysaccharide producing bacterium isolated from farmland soil.</title>
        <authorList>
            <person name="Wang X."/>
        </authorList>
    </citation>
    <scope>NUCLEOTIDE SEQUENCE [LARGE SCALE GENOMIC DNA]</scope>
    <source>
        <strain evidence="7">cd-1</strain>
    </source>
</reference>
<keyword evidence="3" id="KW-0408">Iron</keyword>
<dbReference type="InterPro" id="IPR029052">
    <property type="entry name" value="Metallo-depent_PP-like"/>
</dbReference>
<dbReference type="Gene3D" id="3.60.21.10">
    <property type="match status" value="1"/>
</dbReference>
<keyword evidence="1" id="KW-0479">Metal-binding</keyword>
<name>A0ABS0SGU3_9HYPH</name>
<dbReference type="EMBL" id="JADGMQ010000010">
    <property type="protein sequence ID" value="MBI1621805.1"/>
    <property type="molecule type" value="Genomic_DNA"/>
</dbReference>
<evidence type="ECO:0000256" key="3">
    <source>
        <dbReference type="ARBA" id="ARBA00023004"/>
    </source>
</evidence>
<gene>
    <name evidence="6" type="ORF">IOD40_14175</name>
</gene>
<proteinExistence type="inferred from homology"/>
<dbReference type="InterPro" id="IPR004843">
    <property type="entry name" value="Calcineurin-like_PHP"/>
</dbReference>
<dbReference type="InterPro" id="IPR050884">
    <property type="entry name" value="CNP_phosphodiesterase-III"/>
</dbReference>
<evidence type="ECO:0000256" key="4">
    <source>
        <dbReference type="ARBA" id="ARBA00025742"/>
    </source>
</evidence>
<dbReference type="RefSeq" id="WP_198477292.1">
    <property type="nucleotide sequence ID" value="NZ_JADGMQ010000010.1"/>
</dbReference>
<dbReference type="SUPFAM" id="SSF56300">
    <property type="entry name" value="Metallo-dependent phosphatases"/>
    <property type="match status" value="1"/>
</dbReference>
<evidence type="ECO:0000256" key="1">
    <source>
        <dbReference type="ARBA" id="ARBA00022723"/>
    </source>
</evidence>
<dbReference type="PANTHER" id="PTHR42988">
    <property type="entry name" value="PHOSPHOHYDROLASE"/>
    <property type="match status" value="1"/>
</dbReference>
<evidence type="ECO:0000259" key="5">
    <source>
        <dbReference type="Pfam" id="PF00149"/>
    </source>
</evidence>
<keyword evidence="7" id="KW-1185">Reference proteome</keyword>
<accession>A0ABS0SGU3</accession>
<organism evidence="6 7">
    <name type="scientific">Aquamicrobium zhengzhouense</name>
    <dbReference type="NCBI Taxonomy" id="2781738"/>
    <lineage>
        <taxon>Bacteria</taxon>
        <taxon>Pseudomonadati</taxon>
        <taxon>Pseudomonadota</taxon>
        <taxon>Alphaproteobacteria</taxon>
        <taxon>Hyphomicrobiales</taxon>
        <taxon>Phyllobacteriaceae</taxon>
        <taxon>Aquamicrobium</taxon>
    </lineage>
</organism>
<sequence length="173" mass="18761">MKLILVSDPHLVKPGEELFGSDPLANFEACIASINREHADADLVVFAGDITNDGEASAYAAAADRLEELVPPYRLIPGNHDERSGFARAFPTSINEDGFAHASLEVDGTRLILLDTLWPGNVAGKLCEKRLAWLDGELAAASDALLVMHHPPFEIGIPSMDDCRLREPVSIYV</sequence>
<comment type="similarity">
    <text evidence="4">Belongs to the cyclic nucleotide phosphodiesterase class-III family.</text>
</comment>
<protein>
    <submittedName>
        <fullName evidence="6">Metallophosphoesterase</fullName>
    </submittedName>
</protein>
<dbReference type="Pfam" id="PF00149">
    <property type="entry name" value="Metallophos"/>
    <property type="match status" value="1"/>
</dbReference>
<evidence type="ECO:0000256" key="2">
    <source>
        <dbReference type="ARBA" id="ARBA00022801"/>
    </source>
</evidence>